<comment type="caution">
    <text evidence="2">The sequence shown here is derived from an EMBL/GenBank/DDBJ whole genome shotgun (WGS) entry which is preliminary data.</text>
</comment>
<evidence type="ECO:0000313" key="2">
    <source>
        <dbReference type="EMBL" id="KHS34352.1"/>
    </source>
</evidence>
<proteinExistence type="predicted"/>
<accession>A0AB34QDS9</accession>
<gene>
    <name evidence="2" type="ORF">RN20_19175</name>
</gene>
<evidence type="ECO:0000256" key="1">
    <source>
        <dbReference type="SAM" id="MobiDB-lite"/>
    </source>
</evidence>
<dbReference type="EMBL" id="JWTI02000183">
    <property type="protein sequence ID" value="KHS34352.1"/>
    <property type="molecule type" value="Genomic_DNA"/>
</dbReference>
<name>A0AB34QDS9_XANCH</name>
<feature type="region of interest" description="Disordered" evidence="1">
    <location>
        <begin position="1"/>
        <end position="65"/>
    </location>
</feature>
<protein>
    <submittedName>
        <fullName evidence="2">Uncharacterized protein</fullName>
    </submittedName>
</protein>
<reference evidence="3" key="1">
    <citation type="submission" date="2015-04" db="EMBL/GenBank/DDBJ databases">
        <title>Genome sequencing of pathogens of bean.</title>
        <authorList>
            <person name="Harrison J.W."/>
            <person name="Aritua V."/>
            <person name="Sapp M."/>
            <person name="Smith J."/>
            <person name="Studholme D.J."/>
        </authorList>
    </citation>
    <scope>NUCLEOTIDE SEQUENCE [LARGE SCALE GENOMIC DNA]</scope>
    <source>
        <strain evidence="3">NCPPB 1138</strain>
    </source>
</reference>
<feature type="compositionally biased region" description="Basic residues" evidence="1">
    <location>
        <begin position="53"/>
        <end position="65"/>
    </location>
</feature>
<sequence>MDLDVEQVSDHSGGGHCRCTPEQHPDGAAQARGAASPRRYRAGQGQTEQRGQAGHRCRASGRRQQRGQQRKCRAAAECRCRRQRGLQRSRAQALGDAEFIACMCSQCIPGGQLFGDLACQRSIQPALAVDRSELFQFALRVIAKFAPFQRQVGTLGVRLRLHRHIFAGSHRHRAGDQAGDAGGKHVRCGRTAAGHADQQAGHREDAVIGAKHGGTQPASVVAAMAFVMDGSHCACSRWTRRQLNRARRSKRGCVLFSPASVW</sequence>
<organism evidence="2 3">
    <name type="scientific">Xanthomonas campestris pv. phaseoli</name>
    <dbReference type="NCBI Taxonomy" id="317013"/>
    <lineage>
        <taxon>Bacteria</taxon>
        <taxon>Pseudomonadati</taxon>
        <taxon>Pseudomonadota</taxon>
        <taxon>Gammaproteobacteria</taxon>
        <taxon>Lysobacterales</taxon>
        <taxon>Lysobacteraceae</taxon>
        <taxon>Xanthomonas</taxon>
    </lineage>
</organism>
<dbReference type="AlphaFoldDB" id="A0AB34QDS9"/>
<evidence type="ECO:0000313" key="3">
    <source>
        <dbReference type="Proteomes" id="UP000031180"/>
    </source>
</evidence>
<dbReference type="Proteomes" id="UP000031180">
    <property type="component" value="Unassembled WGS sequence"/>
</dbReference>